<dbReference type="Gene3D" id="3.40.50.1580">
    <property type="entry name" value="Nucleoside phosphorylase domain"/>
    <property type="match status" value="1"/>
</dbReference>
<evidence type="ECO:0000259" key="2">
    <source>
        <dbReference type="PROSITE" id="PS50837"/>
    </source>
</evidence>
<dbReference type="GO" id="GO:0003824">
    <property type="term" value="F:catalytic activity"/>
    <property type="evidence" value="ECO:0007669"/>
    <property type="project" value="InterPro"/>
</dbReference>
<proteinExistence type="predicted"/>
<evidence type="ECO:0000313" key="4">
    <source>
        <dbReference type="Proteomes" id="UP000800200"/>
    </source>
</evidence>
<keyword evidence="4" id="KW-1185">Reference proteome</keyword>
<keyword evidence="1" id="KW-0677">Repeat</keyword>
<evidence type="ECO:0000256" key="1">
    <source>
        <dbReference type="ARBA" id="ARBA00022737"/>
    </source>
</evidence>
<dbReference type="PANTHER" id="PTHR46082:SF11">
    <property type="entry name" value="AAA+ ATPASE DOMAIN-CONTAINING PROTEIN-RELATED"/>
    <property type="match status" value="1"/>
</dbReference>
<reference evidence="3" key="1">
    <citation type="journal article" date="2020" name="Stud. Mycol.">
        <title>101 Dothideomycetes genomes: a test case for predicting lifestyles and emergence of pathogens.</title>
        <authorList>
            <person name="Haridas S."/>
            <person name="Albert R."/>
            <person name="Binder M."/>
            <person name="Bloem J."/>
            <person name="Labutti K."/>
            <person name="Salamov A."/>
            <person name="Andreopoulos B."/>
            <person name="Baker S."/>
            <person name="Barry K."/>
            <person name="Bills G."/>
            <person name="Bluhm B."/>
            <person name="Cannon C."/>
            <person name="Castanera R."/>
            <person name="Culley D."/>
            <person name="Daum C."/>
            <person name="Ezra D."/>
            <person name="Gonzalez J."/>
            <person name="Henrissat B."/>
            <person name="Kuo A."/>
            <person name="Liang C."/>
            <person name="Lipzen A."/>
            <person name="Lutzoni F."/>
            <person name="Magnuson J."/>
            <person name="Mondo S."/>
            <person name="Nolan M."/>
            <person name="Ohm R."/>
            <person name="Pangilinan J."/>
            <person name="Park H.-J."/>
            <person name="Ramirez L."/>
            <person name="Alfaro M."/>
            <person name="Sun H."/>
            <person name="Tritt A."/>
            <person name="Yoshinaga Y."/>
            <person name="Zwiers L.-H."/>
            <person name="Turgeon B."/>
            <person name="Goodwin S."/>
            <person name="Spatafora J."/>
            <person name="Crous P."/>
            <person name="Grigoriev I."/>
        </authorList>
    </citation>
    <scope>NUCLEOTIDE SEQUENCE</scope>
    <source>
        <strain evidence="3">CBS 207.26</strain>
    </source>
</reference>
<dbReference type="InterPro" id="IPR053137">
    <property type="entry name" value="NLR-like"/>
</dbReference>
<dbReference type="OrthoDB" id="1577640at2759"/>
<organism evidence="3 4">
    <name type="scientific">Zopfia rhizophila CBS 207.26</name>
    <dbReference type="NCBI Taxonomy" id="1314779"/>
    <lineage>
        <taxon>Eukaryota</taxon>
        <taxon>Fungi</taxon>
        <taxon>Dikarya</taxon>
        <taxon>Ascomycota</taxon>
        <taxon>Pezizomycotina</taxon>
        <taxon>Dothideomycetes</taxon>
        <taxon>Dothideomycetes incertae sedis</taxon>
        <taxon>Zopfiaceae</taxon>
        <taxon>Zopfia</taxon>
    </lineage>
</organism>
<dbReference type="SUPFAM" id="SSF53167">
    <property type="entry name" value="Purine and uridine phosphorylases"/>
    <property type="match status" value="1"/>
</dbReference>
<dbReference type="InterPro" id="IPR027417">
    <property type="entry name" value="P-loop_NTPase"/>
</dbReference>
<protein>
    <submittedName>
        <fullName evidence="3">Purine and uridine phosphorylase</fullName>
    </submittedName>
</protein>
<name>A0A6A6E1A8_9PEZI</name>
<gene>
    <name evidence="3" type="ORF">K469DRAFT_750666</name>
</gene>
<dbReference type="PANTHER" id="PTHR46082">
    <property type="entry name" value="ATP/GTP-BINDING PROTEIN-RELATED"/>
    <property type="match status" value="1"/>
</dbReference>
<dbReference type="Proteomes" id="UP000800200">
    <property type="component" value="Unassembled WGS sequence"/>
</dbReference>
<dbReference type="AlphaFoldDB" id="A0A6A6E1A8"/>
<dbReference type="GO" id="GO:0009116">
    <property type="term" value="P:nucleoside metabolic process"/>
    <property type="evidence" value="ECO:0007669"/>
    <property type="project" value="InterPro"/>
</dbReference>
<accession>A0A6A6E1A8</accession>
<dbReference type="Pfam" id="PF22939">
    <property type="entry name" value="WHD_GPIID"/>
    <property type="match status" value="1"/>
</dbReference>
<evidence type="ECO:0000313" key="3">
    <source>
        <dbReference type="EMBL" id="KAF2184785.1"/>
    </source>
</evidence>
<dbReference type="InterPro" id="IPR007111">
    <property type="entry name" value="NACHT_NTPase"/>
</dbReference>
<dbReference type="Gene3D" id="3.40.50.300">
    <property type="entry name" value="P-loop containing nucleotide triphosphate hydrolases"/>
    <property type="match status" value="1"/>
</dbReference>
<dbReference type="InterPro" id="IPR056884">
    <property type="entry name" value="NPHP3-like_N"/>
</dbReference>
<dbReference type="InterPro" id="IPR035994">
    <property type="entry name" value="Nucleoside_phosphorylase_sf"/>
</dbReference>
<sequence>MSNPNDYTVGWICAVTTERVAAREFLDEEHEGPEYVSPNDNNTYILGKVGKHNVVITVLPDGEYGTDSATSVARDMLHSFPNVRIGLMVGIGGGAPSRKHDIRLGDIVVSSPRDGRGGVFQYDFGKTIQDQSFRQTRFLNQPPTILRTALSDLKARYESDGHRIEEAINGILEKKQRLRQKYKRPDPRSDRLYKTEVIHPPDSEVSCTAVCGDNLSNLILRPERTDSEDNPAIHYGLIASANQLMKDSSIRDRLAAEKDVLCFEMEAAGLMNHFPCLVIRGICDYSDTHKNKEWQGYAAMAAAAYAKDLLCRIAPNRVEAERKISDILSSIGNNVNKIHGDVQDTKNAVKDLGFKQKREKIERWLLPPDPSTNYNKALQQRQEGSGLWFLQTNAFTRWNKRQNSFLWLHGIPGCGKTILSSTIIEKLERTVPRQSLLYFYFDFSDTHKQILESMVRSLTAQQLDSLFSSRQDGRQQPTSESLCKVLLHQIEQVKEVWIVLDALDECRTRKGPPTEGLLSWIREVLHLEQRNVQLLVTSRLEQDIESGIMEFARNDDIVPIQSSAITNDIREYVRTRVQGDNPLKRWRNRLDVQQEIETRLIEKADGMFRWVACQLDALENCLEYRALKTALALLPKTLDETYARILHGIPFEHKQNAIIILQFLMCSERPLRIEEAVDAIAVDTKGDQYFDPKYRMPDPREISRYCSSLVVVVPAKDRSHNKGDKAMELRLAHFSVKEYLTSNRLQEGIAQDFQEVAAKASIATVCLAYLLHLDMDRPIQEIKTTFPLAQYAARYWMINAMVAEGVDETSSSPGSAKGR</sequence>
<dbReference type="PROSITE" id="PS50837">
    <property type="entry name" value="NACHT"/>
    <property type="match status" value="1"/>
</dbReference>
<dbReference type="SUPFAM" id="SSF52540">
    <property type="entry name" value="P-loop containing nucleoside triphosphate hydrolases"/>
    <property type="match status" value="1"/>
</dbReference>
<feature type="domain" description="NACHT" evidence="2">
    <location>
        <begin position="404"/>
        <end position="539"/>
    </location>
</feature>
<dbReference type="EMBL" id="ML994636">
    <property type="protein sequence ID" value="KAF2184785.1"/>
    <property type="molecule type" value="Genomic_DNA"/>
</dbReference>
<dbReference type="InterPro" id="IPR054471">
    <property type="entry name" value="GPIID_WHD"/>
</dbReference>
<dbReference type="Pfam" id="PF24883">
    <property type="entry name" value="NPHP3_N"/>
    <property type="match status" value="1"/>
</dbReference>